<protein>
    <submittedName>
        <fullName evidence="1">Uncharacterized protein</fullName>
    </submittedName>
</protein>
<accession>A0A2T8KVK7</accession>
<name>A0A2T8KVK7_9POAL</name>
<sequence>MTCRVDCFRPKLIRDLVFIKHCPCGFNESSIFPFNNSILLWSIWNGEFMTNALFI</sequence>
<dbReference type="EMBL" id="CM008046">
    <property type="protein sequence ID" value="PVH66206.1"/>
    <property type="molecule type" value="Genomic_DNA"/>
</dbReference>
<reference evidence="1" key="1">
    <citation type="submission" date="2018-04" db="EMBL/GenBank/DDBJ databases">
        <title>WGS assembly of Panicum hallii.</title>
        <authorList>
            <person name="Lovell J."/>
            <person name="Jenkins J."/>
            <person name="Lowry D."/>
            <person name="Mamidi S."/>
            <person name="Sreedasyam A."/>
            <person name="Weng X."/>
            <person name="Barry K."/>
            <person name="Bonette J."/>
            <person name="Campitelli B."/>
            <person name="Daum C."/>
            <person name="Gordon S."/>
            <person name="Gould B."/>
            <person name="Lipzen A."/>
            <person name="Macqueen A."/>
            <person name="Palacio-Mejia J."/>
            <person name="Plott C."/>
            <person name="Shakirov E."/>
            <person name="Shu S."/>
            <person name="Yoshinaga Y."/>
            <person name="Zane M."/>
            <person name="Rokhsar D."/>
            <person name="Grimwood J."/>
            <person name="Schmutz J."/>
            <person name="Juenger T."/>
        </authorList>
    </citation>
    <scope>NUCLEOTIDE SEQUENCE [LARGE SCALE GENOMIC DNA]</scope>
    <source>
        <strain evidence="1">FIL2</strain>
    </source>
</reference>
<dbReference type="Gramene" id="PVH66206">
    <property type="protein sequence ID" value="PVH66206"/>
    <property type="gene ID" value="PAHAL_1G178200"/>
</dbReference>
<organism evidence="1">
    <name type="scientific">Panicum hallii</name>
    <dbReference type="NCBI Taxonomy" id="206008"/>
    <lineage>
        <taxon>Eukaryota</taxon>
        <taxon>Viridiplantae</taxon>
        <taxon>Streptophyta</taxon>
        <taxon>Embryophyta</taxon>
        <taxon>Tracheophyta</taxon>
        <taxon>Spermatophyta</taxon>
        <taxon>Magnoliopsida</taxon>
        <taxon>Liliopsida</taxon>
        <taxon>Poales</taxon>
        <taxon>Poaceae</taxon>
        <taxon>PACMAD clade</taxon>
        <taxon>Panicoideae</taxon>
        <taxon>Panicodae</taxon>
        <taxon>Paniceae</taxon>
        <taxon>Panicinae</taxon>
        <taxon>Panicum</taxon>
        <taxon>Panicum sect. Panicum</taxon>
    </lineage>
</organism>
<dbReference type="AlphaFoldDB" id="A0A2T8KVK7"/>
<dbReference type="Proteomes" id="UP000243499">
    <property type="component" value="Chromosome 1"/>
</dbReference>
<gene>
    <name evidence="1" type="ORF">PAHAL_1G178200</name>
</gene>
<proteinExistence type="predicted"/>
<evidence type="ECO:0000313" key="1">
    <source>
        <dbReference type="EMBL" id="PVH66206.1"/>
    </source>
</evidence>